<name>A0A699HU16_TANCI</name>
<accession>A0A699HU16</accession>
<feature type="compositionally biased region" description="Polar residues" evidence="1">
    <location>
        <begin position="32"/>
        <end position="46"/>
    </location>
</feature>
<proteinExistence type="predicted"/>
<evidence type="ECO:0000256" key="1">
    <source>
        <dbReference type="SAM" id="MobiDB-lite"/>
    </source>
</evidence>
<feature type="compositionally biased region" description="Acidic residues" evidence="1">
    <location>
        <begin position="47"/>
        <end position="59"/>
    </location>
</feature>
<reference evidence="2" key="1">
    <citation type="journal article" date="2019" name="Sci. Rep.">
        <title>Draft genome of Tanacetum cinerariifolium, the natural source of mosquito coil.</title>
        <authorList>
            <person name="Yamashiro T."/>
            <person name="Shiraishi A."/>
            <person name="Satake H."/>
            <person name="Nakayama K."/>
        </authorList>
    </citation>
    <scope>NUCLEOTIDE SEQUENCE</scope>
</reference>
<protein>
    <submittedName>
        <fullName evidence="2">Protein phosphatase inhibitor 2</fullName>
    </submittedName>
</protein>
<gene>
    <name evidence="2" type="ORF">Tci_448620</name>
</gene>
<evidence type="ECO:0000313" key="2">
    <source>
        <dbReference type="EMBL" id="GEY76646.1"/>
    </source>
</evidence>
<dbReference type="EMBL" id="BKCJ010207690">
    <property type="protein sequence ID" value="GEY76646.1"/>
    <property type="molecule type" value="Genomic_DNA"/>
</dbReference>
<comment type="caution">
    <text evidence="2">The sequence shown here is derived from an EMBL/GenBank/DDBJ whole genome shotgun (WGS) entry which is preliminary data.</text>
</comment>
<dbReference type="AlphaFoldDB" id="A0A699HU16"/>
<sequence>MSPVRKSCLYEKDDHDTKCFESILLLRNDMVSANSNNNPHNSCGTTSDDEADPMDEENEGSLSNPQ</sequence>
<organism evidence="2">
    <name type="scientific">Tanacetum cinerariifolium</name>
    <name type="common">Dalmatian daisy</name>
    <name type="synonym">Chrysanthemum cinerariifolium</name>
    <dbReference type="NCBI Taxonomy" id="118510"/>
    <lineage>
        <taxon>Eukaryota</taxon>
        <taxon>Viridiplantae</taxon>
        <taxon>Streptophyta</taxon>
        <taxon>Embryophyta</taxon>
        <taxon>Tracheophyta</taxon>
        <taxon>Spermatophyta</taxon>
        <taxon>Magnoliopsida</taxon>
        <taxon>eudicotyledons</taxon>
        <taxon>Gunneridae</taxon>
        <taxon>Pentapetalae</taxon>
        <taxon>asterids</taxon>
        <taxon>campanulids</taxon>
        <taxon>Asterales</taxon>
        <taxon>Asteraceae</taxon>
        <taxon>Asteroideae</taxon>
        <taxon>Anthemideae</taxon>
        <taxon>Anthemidinae</taxon>
        <taxon>Tanacetum</taxon>
    </lineage>
</organism>
<feature type="region of interest" description="Disordered" evidence="1">
    <location>
        <begin position="32"/>
        <end position="66"/>
    </location>
</feature>